<dbReference type="Proteomes" id="UP001055336">
    <property type="component" value="Chromosome"/>
</dbReference>
<accession>A0ABY3VP78</accession>
<dbReference type="Gene3D" id="3.40.50.720">
    <property type="entry name" value="NAD(P)-binding Rossmann-like Domain"/>
    <property type="match status" value="1"/>
</dbReference>
<evidence type="ECO:0000256" key="1">
    <source>
        <dbReference type="ARBA" id="ARBA00006484"/>
    </source>
</evidence>
<evidence type="ECO:0000256" key="3">
    <source>
        <dbReference type="RuleBase" id="RU000363"/>
    </source>
</evidence>
<dbReference type="PRINTS" id="PR00081">
    <property type="entry name" value="GDHRDH"/>
</dbReference>
<dbReference type="NCBIfam" id="NF006119">
    <property type="entry name" value="PRK08264.1-5"/>
    <property type="match status" value="1"/>
</dbReference>
<evidence type="ECO:0000313" key="4">
    <source>
        <dbReference type="EMBL" id="UMB70987.1"/>
    </source>
</evidence>
<keyword evidence="2" id="KW-0560">Oxidoreductase</keyword>
<dbReference type="Pfam" id="PF00106">
    <property type="entry name" value="adh_short"/>
    <property type="match status" value="1"/>
</dbReference>
<protein>
    <submittedName>
        <fullName evidence="4">SDR family oxidoreductase</fullName>
    </submittedName>
</protein>
<dbReference type="PRINTS" id="PR00080">
    <property type="entry name" value="SDRFAMILY"/>
</dbReference>
<name>A0ABY3VP78_9MYCO</name>
<dbReference type="SUPFAM" id="SSF51735">
    <property type="entry name" value="NAD(P)-binding Rossmann-fold domains"/>
    <property type="match status" value="1"/>
</dbReference>
<keyword evidence="5" id="KW-1185">Reference proteome</keyword>
<dbReference type="InterPro" id="IPR002347">
    <property type="entry name" value="SDR_fam"/>
</dbReference>
<dbReference type="PANTHER" id="PTHR44169:SF6">
    <property type="entry name" value="NADPH-DEPENDENT 1-ACYLDIHYDROXYACETONE PHOSPHATE REDUCTASE"/>
    <property type="match status" value="1"/>
</dbReference>
<proteinExistence type="inferred from homology"/>
<dbReference type="PANTHER" id="PTHR44169">
    <property type="entry name" value="NADPH-DEPENDENT 1-ACYLDIHYDROXYACETONE PHOSPHATE REDUCTASE"/>
    <property type="match status" value="1"/>
</dbReference>
<evidence type="ECO:0000256" key="2">
    <source>
        <dbReference type="ARBA" id="ARBA00023002"/>
    </source>
</evidence>
<evidence type="ECO:0000313" key="5">
    <source>
        <dbReference type="Proteomes" id="UP001055336"/>
    </source>
</evidence>
<comment type="similarity">
    <text evidence="1 3">Belongs to the short-chain dehydrogenases/reductases (SDR) family.</text>
</comment>
<dbReference type="RefSeq" id="WP_240262741.1">
    <property type="nucleotide sequence ID" value="NZ_CP092488.2"/>
</dbReference>
<dbReference type="EMBL" id="CP092488">
    <property type="protein sequence ID" value="UMB70987.1"/>
    <property type="molecule type" value="Genomic_DNA"/>
</dbReference>
<dbReference type="InterPro" id="IPR036291">
    <property type="entry name" value="NAD(P)-bd_dom_sf"/>
</dbReference>
<reference evidence="4" key="1">
    <citation type="submission" date="2022-08" db="EMBL/GenBank/DDBJ databases">
        <title>Whole genome sequencing of non-tuberculosis mycobacteria type-strains.</title>
        <authorList>
            <person name="Igarashi Y."/>
            <person name="Osugi A."/>
            <person name="Mitarai S."/>
        </authorList>
    </citation>
    <scope>NUCLEOTIDE SEQUENCE</scope>
    <source>
        <strain evidence="4">DSM 45127</strain>
    </source>
</reference>
<sequence>MSTTQLDGGVSITGAVAVVTGANRGLGRAYVTALLERGAARVYAGARNPNSVVVDDDRITAVALDITDAAAVSAAASAAADATVVINNAGVMLESPFLSASDPDAARKEMNTNYFGTLTMAREFAPVLAANGGGALVNVLSVASFYSLPFNASYCASKAAEWSLTNALRLEMRRAGTLVVGVHPGFIDTDMTATVSDDKIAPSEVAAQTLDAVQAGRPEVLTDDFTREIKQTIPKHLHTLYPDLQQRWDAGANPWGNG</sequence>
<gene>
    <name evidence="4" type="ORF">MKK62_06815</name>
</gene>
<organism evidence="4 5">
    <name type="scientific">Mycobacterium paraterrae</name>
    <dbReference type="NCBI Taxonomy" id="577492"/>
    <lineage>
        <taxon>Bacteria</taxon>
        <taxon>Bacillati</taxon>
        <taxon>Actinomycetota</taxon>
        <taxon>Actinomycetes</taxon>
        <taxon>Mycobacteriales</taxon>
        <taxon>Mycobacteriaceae</taxon>
        <taxon>Mycobacterium</taxon>
    </lineage>
</organism>